<dbReference type="PANTHER" id="PTHR26379:SF187">
    <property type="entry name" value="OS07G0655300 PROTEIN"/>
    <property type="match status" value="1"/>
</dbReference>
<sequence>MAPKRKRVSESDTNDQVITSSSQLIYETVKGSHEFTIEGYSLAKGTGVDEFKTSGKFTVGGHDWVIRFYPDGDDDHGYISLFLELVSTGEVRALVGFKVVDQSGKEKHGSQFQFINTFKFGTADSDR</sequence>
<comment type="caution">
    <text evidence="2">The sequence shown here is derived from an EMBL/GenBank/DDBJ whole genome shotgun (WGS) entry which is preliminary data.</text>
</comment>
<dbReference type="SUPFAM" id="SSF49599">
    <property type="entry name" value="TRAF domain-like"/>
    <property type="match status" value="1"/>
</dbReference>
<dbReference type="PROSITE" id="PS50144">
    <property type="entry name" value="MATH"/>
    <property type="match status" value="1"/>
</dbReference>
<accession>A0AA41UZR8</accession>
<dbReference type="CDD" id="cd00121">
    <property type="entry name" value="MATH"/>
    <property type="match status" value="1"/>
</dbReference>
<evidence type="ECO:0000259" key="1">
    <source>
        <dbReference type="PROSITE" id="PS50144"/>
    </source>
</evidence>
<dbReference type="AlphaFoldDB" id="A0AA41UZR8"/>
<dbReference type="InterPro" id="IPR045005">
    <property type="entry name" value="BPM1-6"/>
</dbReference>
<evidence type="ECO:0000313" key="3">
    <source>
        <dbReference type="Proteomes" id="UP001177140"/>
    </source>
</evidence>
<evidence type="ECO:0000313" key="2">
    <source>
        <dbReference type="EMBL" id="MCL7028940.1"/>
    </source>
</evidence>
<gene>
    <name evidence="2" type="ORF">MKW94_009585</name>
</gene>
<protein>
    <recommendedName>
        <fullName evidence="1">MATH domain-containing protein</fullName>
    </recommendedName>
</protein>
<dbReference type="PANTHER" id="PTHR26379">
    <property type="entry name" value="BTB/POZ AND MATH DOMAIN-CONTAINING PROTEIN 1"/>
    <property type="match status" value="1"/>
</dbReference>
<dbReference type="InterPro" id="IPR008974">
    <property type="entry name" value="TRAF-like"/>
</dbReference>
<keyword evidence="3" id="KW-1185">Reference proteome</keyword>
<reference evidence="2" key="1">
    <citation type="submission" date="2022-03" db="EMBL/GenBank/DDBJ databases">
        <title>A functionally conserved STORR gene fusion in Papaver species that diverged 16.8 million years ago.</title>
        <authorList>
            <person name="Catania T."/>
        </authorList>
    </citation>
    <scope>NUCLEOTIDE SEQUENCE</scope>
    <source>
        <strain evidence="2">S-191538</strain>
    </source>
</reference>
<feature type="non-terminal residue" evidence="2">
    <location>
        <position position="127"/>
    </location>
</feature>
<dbReference type="EMBL" id="JAJJMA010085100">
    <property type="protein sequence ID" value="MCL7028940.1"/>
    <property type="molecule type" value="Genomic_DNA"/>
</dbReference>
<dbReference type="Gene3D" id="2.60.210.10">
    <property type="entry name" value="Apoptosis, Tumor Necrosis Factor Receptor Associated Protein 2, Chain A"/>
    <property type="match status" value="1"/>
</dbReference>
<feature type="domain" description="MATH" evidence="1">
    <location>
        <begin position="30"/>
        <end position="127"/>
    </location>
</feature>
<dbReference type="InterPro" id="IPR002083">
    <property type="entry name" value="MATH/TRAF_dom"/>
</dbReference>
<dbReference type="Proteomes" id="UP001177140">
    <property type="component" value="Unassembled WGS sequence"/>
</dbReference>
<dbReference type="GO" id="GO:0016567">
    <property type="term" value="P:protein ubiquitination"/>
    <property type="evidence" value="ECO:0007669"/>
    <property type="project" value="InterPro"/>
</dbReference>
<dbReference type="Pfam" id="PF22486">
    <property type="entry name" value="MATH_2"/>
    <property type="match status" value="1"/>
</dbReference>
<proteinExistence type="predicted"/>
<name>A0AA41UZR8_PAPNU</name>
<organism evidence="2 3">
    <name type="scientific">Papaver nudicaule</name>
    <name type="common">Iceland poppy</name>
    <dbReference type="NCBI Taxonomy" id="74823"/>
    <lineage>
        <taxon>Eukaryota</taxon>
        <taxon>Viridiplantae</taxon>
        <taxon>Streptophyta</taxon>
        <taxon>Embryophyta</taxon>
        <taxon>Tracheophyta</taxon>
        <taxon>Spermatophyta</taxon>
        <taxon>Magnoliopsida</taxon>
        <taxon>Ranunculales</taxon>
        <taxon>Papaveraceae</taxon>
        <taxon>Papaveroideae</taxon>
        <taxon>Papaver</taxon>
    </lineage>
</organism>